<dbReference type="GO" id="GO:0046872">
    <property type="term" value="F:metal ion binding"/>
    <property type="evidence" value="ECO:0007669"/>
    <property type="project" value="UniProtKB-KW"/>
</dbReference>
<evidence type="ECO:0000256" key="6">
    <source>
        <dbReference type="ARBA" id="ARBA00022801"/>
    </source>
</evidence>
<dbReference type="InterPro" id="IPR027806">
    <property type="entry name" value="HARBI1_dom"/>
</dbReference>
<reference evidence="9 10" key="1">
    <citation type="journal article" date="2017" name="Genome Biol. Evol.">
        <title>Phytophthora megakarya and P. palmivora, closely related causal agents of cacao black pod rot, underwent increases in genome sizes and gene numbers by different mechanisms.</title>
        <authorList>
            <person name="Ali S.S."/>
            <person name="Shao J."/>
            <person name="Lary D.J."/>
            <person name="Kronmiller B."/>
            <person name="Shen D."/>
            <person name="Strem M.D."/>
            <person name="Amoako-Attah I."/>
            <person name="Akrofi A.Y."/>
            <person name="Begoude B.A."/>
            <person name="Ten Hoopen G.M."/>
            <person name="Coulibaly K."/>
            <person name="Kebe B.I."/>
            <person name="Melnick R.L."/>
            <person name="Guiltinan M.J."/>
            <person name="Tyler B.M."/>
            <person name="Meinhardt L.W."/>
            <person name="Bailey B.A."/>
        </authorList>
    </citation>
    <scope>NUCLEOTIDE SEQUENCE [LARGE SCALE GENOMIC DNA]</scope>
    <source>
        <strain evidence="10">sbr112.9</strain>
    </source>
</reference>
<dbReference type="GO" id="GO:0016787">
    <property type="term" value="F:hydrolase activity"/>
    <property type="evidence" value="ECO:0007669"/>
    <property type="project" value="UniProtKB-KW"/>
</dbReference>
<keyword evidence="10" id="KW-1185">Reference proteome</keyword>
<comment type="similarity">
    <text evidence="3">Belongs to the HARBI1 family.</text>
</comment>
<comment type="caution">
    <text evidence="9">The sequence shown here is derived from an EMBL/GenBank/DDBJ whole genome shotgun (WGS) entry which is preliminary data.</text>
</comment>
<dbReference type="Pfam" id="PF13359">
    <property type="entry name" value="DDE_Tnp_4"/>
    <property type="match status" value="1"/>
</dbReference>
<dbReference type="PANTHER" id="PTHR22930:SF85">
    <property type="entry name" value="GH03217P-RELATED"/>
    <property type="match status" value="1"/>
</dbReference>
<accession>A0A2P4Y748</accession>
<dbReference type="GO" id="GO:0005634">
    <property type="term" value="C:nucleus"/>
    <property type="evidence" value="ECO:0007669"/>
    <property type="project" value="UniProtKB-SubCell"/>
</dbReference>
<organism evidence="9 10">
    <name type="scientific">Phytophthora palmivora</name>
    <dbReference type="NCBI Taxonomy" id="4796"/>
    <lineage>
        <taxon>Eukaryota</taxon>
        <taxon>Sar</taxon>
        <taxon>Stramenopiles</taxon>
        <taxon>Oomycota</taxon>
        <taxon>Peronosporomycetes</taxon>
        <taxon>Peronosporales</taxon>
        <taxon>Peronosporaceae</taxon>
        <taxon>Phytophthora</taxon>
    </lineage>
</organism>
<dbReference type="OrthoDB" id="2668416at2759"/>
<dbReference type="AlphaFoldDB" id="A0A2P4Y748"/>
<evidence type="ECO:0000259" key="8">
    <source>
        <dbReference type="Pfam" id="PF13359"/>
    </source>
</evidence>
<dbReference type="InterPro" id="IPR045249">
    <property type="entry name" value="HARBI1-like"/>
</dbReference>
<comment type="subcellular location">
    <subcellularLocation>
        <location evidence="2">Nucleus</location>
    </subcellularLocation>
</comment>
<evidence type="ECO:0000256" key="4">
    <source>
        <dbReference type="ARBA" id="ARBA00022722"/>
    </source>
</evidence>
<evidence type="ECO:0000313" key="9">
    <source>
        <dbReference type="EMBL" id="POM73634.1"/>
    </source>
</evidence>
<dbReference type="GO" id="GO:0004518">
    <property type="term" value="F:nuclease activity"/>
    <property type="evidence" value="ECO:0007669"/>
    <property type="project" value="UniProtKB-KW"/>
</dbReference>
<protein>
    <recommendedName>
        <fullName evidence="8">DDE Tnp4 domain-containing protein</fullName>
    </recommendedName>
</protein>
<gene>
    <name evidence="9" type="ORF">PHPALM_9504</name>
</gene>
<evidence type="ECO:0000313" key="10">
    <source>
        <dbReference type="Proteomes" id="UP000237271"/>
    </source>
</evidence>
<feature type="domain" description="DDE Tnp4" evidence="8">
    <location>
        <begin position="135"/>
        <end position="287"/>
    </location>
</feature>
<evidence type="ECO:0000256" key="7">
    <source>
        <dbReference type="ARBA" id="ARBA00023242"/>
    </source>
</evidence>
<evidence type="ECO:0000256" key="2">
    <source>
        <dbReference type="ARBA" id="ARBA00004123"/>
    </source>
</evidence>
<proteinExistence type="inferred from homology"/>
<keyword evidence="4" id="KW-0540">Nuclease</keyword>
<evidence type="ECO:0000256" key="5">
    <source>
        <dbReference type="ARBA" id="ARBA00022723"/>
    </source>
</evidence>
<keyword evidence="6" id="KW-0378">Hydrolase</keyword>
<comment type="cofactor">
    <cofactor evidence="1">
        <name>a divalent metal cation</name>
        <dbReference type="ChEBI" id="CHEBI:60240"/>
    </cofactor>
</comment>
<sequence length="350" mass="40258">MKTNRSLKAYRRTVRCSPESFDKLQSLLEPCYFRKYGLPGKNIQYTFDYGLAALLTYYGNGCGQDGDGIGGAANQIGMSRTAALRYIQKLEELLYGMMDSVVYFPSSTDDASWDDMVEGFAGRGGDFPDVACIFDGTIVRTRRPNEHMGFYDKSGKPAYNCLAAIDYRNKFRYIGVFSGSNSDQSMWNQSQVLGARARYVCPPGINWLGDSGFKIWPFLMVPYDERKRKRLTRKQRCYNYHLSSTRILVECVFGKLKARFKVIHGVTDRRSHKANARMICVAVILHNLLIDIGDKEEFDVVRNDDEREQARQVMSAYNQRWDRTKAEVTLAESKRESYANYFYHYDAEDE</sequence>
<keyword evidence="7" id="KW-0539">Nucleus</keyword>
<keyword evidence="5" id="KW-0479">Metal-binding</keyword>
<name>A0A2P4Y748_9STRA</name>
<dbReference type="EMBL" id="NCKW01005059">
    <property type="protein sequence ID" value="POM73634.1"/>
    <property type="molecule type" value="Genomic_DNA"/>
</dbReference>
<dbReference type="PANTHER" id="PTHR22930">
    <property type="match status" value="1"/>
</dbReference>
<dbReference type="Proteomes" id="UP000237271">
    <property type="component" value="Unassembled WGS sequence"/>
</dbReference>
<evidence type="ECO:0000256" key="3">
    <source>
        <dbReference type="ARBA" id="ARBA00006958"/>
    </source>
</evidence>
<evidence type="ECO:0000256" key="1">
    <source>
        <dbReference type="ARBA" id="ARBA00001968"/>
    </source>
</evidence>